<feature type="active site" description="Charge relay system" evidence="5">
    <location>
        <position position="165"/>
    </location>
</feature>
<dbReference type="Gene3D" id="3.30.70.80">
    <property type="entry name" value="Peptidase S8 propeptide/proteinase inhibitor I9"/>
    <property type="match status" value="1"/>
</dbReference>
<dbReference type="SUPFAM" id="SSF54897">
    <property type="entry name" value="Protease propeptides/inhibitors"/>
    <property type="match status" value="1"/>
</dbReference>
<keyword evidence="4 5" id="KW-0720">Serine protease</keyword>
<evidence type="ECO:0008006" key="11">
    <source>
        <dbReference type="Google" id="ProtNLM"/>
    </source>
</evidence>
<feature type="domain" description="Inhibitor I9" evidence="8">
    <location>
        <begin position="39"/>
        <end position="111"/>
    </location>
</feature>
<evidence type="ECO:0000259" key="8">
    <source>
        <dbReference type="Pfam" id="PF05922"/>
    </source>
</evidence>
<evidence type="ECO:0000256" key="2">
    <source>
        <dbReference type="ARBA" id="ARBA00022670"/>
    </source>
</evidence>
<sequence length="451" mass="47985">MRLVMAVLTVSSAFLIWAGILLVEGIAPLHKTAEKVPDSYIVKLKDNCDVDVVAQQLEDHVIMRRSGGRLTHRYRRSIRGFGAYLPTKEAVNLVLNHEAVEYVQENGIVRVTSLDEAQLTSSSASRETSSNIPWNLDRIDQAELPLDGRYNPANDGNDVTVYVLDTGILPTHAEFGQRASACFDALGGTGIDCTGHGTYVAGIVAGETYGVASKVRVCGVRVVGASCDTEGTVADVVAGIDWVGHHASKPAVVTLSLNMYGEHIPLGHALDGLIELTGVTVVVAAGNMDDDACNCSPSGNEQVITVGATNVEDTRWPSSNWGPCVDIFAPGVEVKSATRTGPHDTMILSGTSVACPHVAGAAAIILAEDPSLTHASVKAKILAAGTPDVLLFNQGNTTETIEATDNLLMRVQTEGAPSEVKENFEEKTELNIEKPIPKIVFQNVDRSQIEP</sequence>
<dbReference type="FunFam" id="3.40.50.200:FF:000014">
    <property type="entry name" value="Proteinase K"/>
    <property type="match status" value="1"/>
</dbReference>
<evidence type="ECO:0000256" key="1">
    <source>
        <dbReference type="ARBA" id="ARBA00011073"/>
    </source>
</evidence>
<evidence type="ECO:0000256" key="4">
    <source>
        <dbReference type="ARBA" id="ARBA00022825"/>
    </source>
</evidence>
<keyword evidence="10" id="KW-1185">Reference proteome</keyword>
<dbReference type="OrthoDB" id="206201at2759"/>
<dbReference type="PROSITE" id="PS00138">
    <property type="entry name" value="SUBTILASE_SER"/>
    <property type="match status" value="1"/>
</dbReference>
<dbReference type="AlphaFoldDB" id="A0A914B9L7"/>
<dbReference type="SUPFAM" id="SSF52743">
    <property type="entry name" value="Subtilisin-like"/>
    <property type="match status" value="1"/>
</dbReference>
<evidence type="ECO:0000313" key="9">
    <source>
        <dbReference type="EnsemblMetazoa" id="XP_038072873.1"/>
    </source>
</evidence>
<accession>A0A914B9L7</accession>
<evidence type="ECO:0000259" key="7">
    <source>
        <dbReference type="Pfam" id="PF00082"/>
    </source>
</evidence>
<keyword evidence="2 5" id="KW-0645">Protease</keyword>
<evidence type="ECO:0000313" key="10">
    <source>
        <dbReference type="Proteomes" id="UP000887568"/>
    </source>
</evidence>
<keyword evidence="3 5" id="KW-0378">Hydrolase</keyword>
<feature type="domain" description="Peptidase S8/S53" evidence="7">
    <location>
        <begin position="156"/>
        <end position="385"/>
    </location>
</feature>
<evidence type="ECO:0000256" key="3">
    <source>
        <dbReference type="ARBA" id="ARBA00022801"/>
    </source>
</evidence>
<dbReference type="Pfam" id="PF00082">
    <property type="entry name" value="Peptidase_S8"/>
    <property type="match status" value="1"/>
</dbReference>
<dbReference type="InterPro" id="IPR000209">
    <property type="entry name" value="Peptidase_S8/S53_dom"/>
</dbReference>
<feature type="active site" description="Charge relay system" evidence="5">
    <location>
        <position position="352"/>
    </location>
</feature>
<dbReference type="InterPro" id="IPR023827">
    <property type="entry name" value="Peptidase_S8_Asp-AS"/>
</dbReference>
<protein>
    <recommendedName>
        <fullName evidence="11">Serine protease</fullName>
    </recommendedName>
</protein>
<evidence type="ECO:0000256" key="6">
    <source>
        <dbReference type="RuleBase" id="RU003355"/>
    </source>
</evidence>
<comment type="similarity">
    <text evidence="1 5 6">Belongs to the peptidase S8 family.</text>
</comment>
<dbReference type="GO" id="GO:0006508">
    <property type="term" value="P:proteolysis"/>
    <property type="evidence" value="ECO:0007669"/>
    <property type="project" value="UniProtKB-KW"/>
</dbReference>
<organism evidence="9 10">
    <name type="scientific">Patiria miniata</name>
    <name type="common">Bat star</name>
    <name type="synonym">Asterina miniata</name>
    <dbReference type="NCBI Taxonomy" id="46514"/>
    <lineage>
        <taxon>Eukaryota</taxon>
        <taxon>Metazoa</taxon>
        <taxon>Echinodermata</taxon>
        <taxon>Eleutherozoa</taxon>
        <taxon>Asterozoa</taxon>
        <taxon>Asteroidea</taxon>
        <taxon>Valvatacea</taxon>
        <taxon>Valvatida</taxon>
        <taxon>Asterinidae</taxon>
        <taxon>Patiria</taxon>
    </lineage>
</organism>
<dbReference type="GeneID" id="119741213"/>
<dbReference type="InterPro" id="IPR034193">
    <property type="entry name" value="PCSK9_ProteinaseK-like"/>
</dbReference>
<dbReference type="CDD" id="cd04077">
    <property type="entry name" value="Peptidases_S8_PCSK9_ProteinaseK_like"/>
    <property type="match status" value="1"/>
</dbReference>
<dbReference type="PROSITE" id="PS00137">
    <property type="entry name" value="SUBTILASE_HIS"/>
    <property type="match status" value="1"/>
</dbReference>
<dbReference type="PROSITE" id="PS00136">
    <property type="entry name" value="SUBTILASE_ASP"/>
    <property type="match status" value="1"/>
</dbReference>
<feature type="active site" description="Charge relay system" evidence="5">
    <location>
        <position position="196"/>
    </location>
</feature>
<dbReference type="PROSITE" id="PS51892">
    <property type="entry name" value="SUBTILASE"/>
    <property type="match status" value="1"/>
</dbReference>
<dbReference type="Gene3D" id="3.40.50.200">
    <property type="entry name" value="Peptidase S8/S53 domain"/>
    <property type="match status" value="1"/>
</dbReference>
<dbReference type="InterPro" id="IPR023828">
    <property type="entry name" value="Peptidase_S8_Ser-AS"/>
</dbReference>
<dbReference type="PRINTS" id="PR00723">
    <property type="entry name" value="SUBTILISIN"/>
</dbReference>
<dbReference type="PANTHER" id="PTHR43806">
    <property type="entry name" value="PEPTIDASE S8"/>
    <property type="match status" value="1"/>
</dbReference>
<dbReference type="InterPro" id="IPR015500">
    <property type="entry name" value="Peptidase_S8_subtilisin-rel"/>
</dbReference>
<dbReference type="Proteomes" id="UP000887568">
    <property type="component" value="Unplaced"/>
</dbReference>
<dbReference type="OMA" id="WVGHHAS"/>
<dbReference type="GO" id="GO:0004252">
    <property type="term" value="F:serine-type endopeptidase activity"/>
    <property type="evidence" value="ECO:0007669"/>
    <property type="project" value="UniProtKB-UniRule"/>
</dbReference>
<dbReference type="RefSeq" id="XP_038072873.1">
    <property type="nucleotide sequence ID" value="XM_038216945.1"/>
</dbReference>
<dbReference type="PANTHER" id="PTHR43806:SF11">
    <property type="entry name" value="CEREVISIN-RELATED"/>
    <property type="match status" value="1"/>
</dbReference>
<dbReference type="InterPro" id="IPR010259">
    <property type="entry name" value="S8pro/Inhibitor_I9"/>
</dbReference>
<dbReference type="Pfam" id="PF05922">
    <property type="entry name" value="Inhibitor_I9"/>
    <property type="match status" value="1"/>
</dbReference>
<proteinExistence type="inferred from homology"/>
<dbReference type="InterPro" id="IPR022398">
    <property type="entry name" value="Peptidase_S8_His-AS"/>
</dbReference>
<dbReference type="InterPro" id="IPR037045">
    <property type="entry name" value="S8pro/Inhibitor_I9_sf"/>
</dbReference>
<dbReference type="InterPro" id="IPR036852">
    <property type="entry name" value="Peptidase_S8/S53_dom_sf"/>
</dbReference>
<name>A0A914B9L7_PATMI</name>
<reference evidence="9" key="1">
    <citation type="submission" date="2022-11" db="UniProtKB">
        <authorList>
            <consortium name="EnsemblMetazoa"/>
        </authorList>
    </citation>
    <scope>IDENTIFICATION</scope>
</reference>
<dbReference type="EnsemblMetazoa" id="XM_038216945.1">
    <property type="protein sequence ID" value="XP_038072873.1"/>
    <property type="gene ID" value="LOC119741213"/>
</dbReference>
<evidence type="ECO:0000256" key="5">
    <source>
        <dbReference type="PROSITE-ProRule" id="PRU01240"/>
    </source>
</evidence>
<dbReference type="InterPro" id="IPR050131">
    <property type="entry name" value="Peptidase_S8_subtilisin-like"/>
</dbReference>
<dbReference type="GO" id="GO:0005615">
    <property type="term" value="C:extracellular space"/>
    <property type="evidence" value="ECO:0007669"/>
    <property type="project" value="TreeGrafter"/>
</dbReference>